<dbReference type="PANTHER" id="PTHR43133">
    <property type="entry name" value="RNA POLYMERASE ECF-TYPE SIGMA FACTO"/>
    <property type="match status" value="1"/>
</dbReference>
<comment type="caution">
    <text evidence="7">The sequence shown here is derived from an EMBL/GenBank/DDBJ whole genome shotgun (WGS) entry which is preliminary data.</text>
</comment>
<organism evidence="7 8">
    <name type="scientific">Quadrisphaera granulorum</name>
    <dbReference type="NCBI Taxonomy" id="317664"/>
    <lineage>
        <taxon>Bacteria</taxon>
        <taxon>Bacillati</taxon>
        <taxon>Actinomycetota</taxon>
        <taxon>Actinomycetes</taxon>
        <taxon>Kineosporiales</taxon>
        <taxon>Kineosporiaceae</taxon>
        <taxon>Quadrisphaera</taxon>
    </lineage>
</organism>
<dbReference type="RefSeq" id="WP_109776761.1">
    <property type="nucleotide sequence ID" value="NZ_QGDQ01000055.1"/>
</dbReference>
<evidence type="ECO:0000256" key="2">
    <source>
        <dbReference type="ARBA" id="ARBA00023015"/>
    </source>
</evidence>
<dbReference type="AlphaFoldDB" id="A0A315ZIV4"/>
<evidence type="ECO:0000313" key="7">
    <source>
        <dbReference type="EMBL" id="PWJ45555.1"/>
    </source>
</evidence>
<dbReference type="InterPro" id="IPR036388">
    <property type="entry name" value="WH-like_DNA-bd_sf"/>
</dbReference>
<evidence type="ECO:0000256" key="1">
    <source>
        <dbReference type="ARBA" id="ARBA00010641"/>
    </source>
</evidence>
<dbReference type="Gene3D" id="1.10.10.10">
    <property type="entry name" value="Winged helix-like DNA-binding domain superfamily/Winged helix DNA-binding domain"/>
    <property type="match status" value="1"/>
</dbReference>
<dbReference type="Proteomes" id="UP000245469">
    <property type="component" value="Unassembled WGS sequence"/>
</dbReference>
<keyword evidence="3" id="KW-0731">Sigma factor</keyword>
<dbReference type="InterPro" id="IPR013249">
    <property type="entry name" value="RNA_pol_sigma70_r4_t2"/>
</dbReference>
<sequence>MEKRMAAVELLARLPPRQRAVVVLRYLEDVPDPQIAELLGMSPVTVRSTALRALRSLKVLAAVSD</sequence>
<evidence type="ECO:0000256" key="4">
    <source>
        <dbReference type="ARBA" id="ARBA00023125"/>
    </source>
</evidence>
<reference evidence="7 8" key="1">
    <citation type="submission" date="2018-03" db="EMBL/GenBank/DDBJ databases">
        <title>Genomic Encyclopedia of Archaeal and Bacterial Type Strains, Phase II (KMG-II): from individual species to whole genera.</title>
        <authorList>
            <person name="Goeker M."/>
        </authorList>
    </citation>
    <scope>NUCLEOTIDE SEQUENCE [LARGE SCALE GENOMIC DNA]</scope>
    <source>
        <strain evidence="7 8">DSM 44889</strain>
    </source>
</reference>
<dbReference type="InterPro" id="IPR039425">
    <property type="entry name" value="RNA_pol_sigma-70-like"/>
</dbReference>
<dbReference type="NCBIfam" id="TIGR02937">
    <property type="entry name" value="sigma70-ECF"/>
    <property type="match status" value="1"/>
</dbReference>
<dbReference type="InterPro" id="IPR014284">
    <property type="entry name" value="RNA_pol_sigma-70_dom"/>
</dbReference>
<dbReference type="SUPFAM" id="SSF88659">
    <property type="entry name" value="Sigma3 and sigma4 domains of RNA polymerase sigma factors"/>
    <property type="match status" value="1"/>
</dbReference>
<dbReference type="OrthoDB" id="2046835at2"/>
<evidence type="ECO:0000256" key="3">
    <source>
        <dbReference type="ARBA" id="ARBA00023082"/>
    </source>
</evidence>
<dbReference type="InterPro" id="IPR013324">
    <property type="entry name" value="RNA_pol_sigma_r3/r4-like"/>
</dbReference>
<feature type="domain" description="RNA polymerase sigma factor 70 region 4 type 2" evidence="6">
    <location>
        <begin position="5"/>
        <end position="57"/>
    </location>
</feature>
<name>A0A315ZIV4_9ACTN</name>
<keyword evidence="4" id="KW-0238">DNA-binding</keyword>
<dbReference type="CDD" id="cd06171">
    <property type="entry name" value="Sigma70_r4"/>
    <property type="match status" value="1"/>
</dbReference>
<comment type="similarity">
    <text evidence="1">Belongs to the sigma-70 factor family. ECF subfamily.</text>
</comment>
<dbReference type="GO" id="GO:0016987">
    <property type="term" value="F:sigma factor activity"/>
    <property type="evidence" value="ECO:0007669"/>
    <property type="project" value="UniProtKB-KW"/>
</dbReference>
<evidence type="ECO:0000259" key="6">
    <source>
        <dbReference type="Pfam" id="PF08281"/>
    </source>
</evidence>
<dbReference type="EMBL" id="QGDQ01000055">
    <property type="protein sequence ID" value="PWJ45555.1"/>
    <property type="molecule type" value="Genomic_DNA"/>
</dbReference>
<dbReference type="GO" id="GO:0003677">
    <property type="term" value="F:DNA binding"/>
    <property type="evidence" value="ECO:0007669"/>
    <property type="project" value="UniProtKB-KW"/>
</dbReference>
<dbReference type="GO" id="GO:0006352">
    <property type="term" value="P:DNA-templated transcription initiation"/>
    <property type="evidence" value="ECO:0007669"/>
    <property type="project" value="InterPro"/>
</dbReference>
<evidence type="ECO:0000256" key="5">
    <source>
        <dbReference type="ARBA" id="ARBA00023163"/>
    </source>
</evidence>
<accession>A0A315ZIV4</accession>
<dbReference type="Pfam" id="PF08281">
    <property type="entry name" value="Sigma70_r4_2"/>
    <property type="match status" value="1"/>
</dbReference>
<keyword evidence="2" id="KW-0805">Transcription regulation</keyword>
<protein>
    <submittedName>
        <fullName evidence="7">RNA polymerase sigma factor (Sigma-70 family)</fullName>
    </submittedName>
</protein>
<gene>
    <name evidence="7" type="ORF">BXY45_1556</name>
</gene>
<dbReference type="PANTHER" id="PTHR43133:SF50">
    <property type="entry name" value="ECF RNA POLYMERASE SIGMA FACTOR SIGM"/>
    <property type="match status" value="1"/>
</dbReference>
<keyword evidence="5" id="KW-0804">Transcription</keyword>
<proteinExistence type="inferred from homology"/>
<keyword evidence="8" id="KW-1185">Reference proteome</keyword>
<evidence type="ECO:0000313" key="8">
    <source>
        <dbReference type="Proteomes" id="UP000245469"/>
    </source>
</evidence>